<accession>A0A0D8XRA2</accession>
<proteinExistence type="inferred from homology"/>
<dbReference type="GO" id="GO:0005739">
    <property type="term" value="C:mitochondrion"/>
    <property type="evidence" value="ECO:0007669"/>
    <property type="project" value="GOC"/>
</dbReference>
<keyword evidence="8" id="KW-0735">Signal-anchor</keyword>
<evidence type="ECO:0000256" key="5">
    <source>
        <dbReference type="ARBA" id="ARBA00022679"/>
    </source>
</evidence>
<reference evidence="13 14" key="1">
    <citation type="submission" date="2013-11" db="EMBL/GenBank/DDBJ databases">
        <title>Draft genome of the bovine lungworm Dictyocaulus viviparus.</title>
        <authorList>
            <person name="Mitreva M."/>
        </authorList>
    </citation>
    <scope>NUCLEOTIDE SEQUENCE [LARGE SCALE GENOMIC DNA]</scope>
    <source>
        <strain evidence="13 14">HannoverDv2000</strain>
    </source>
</reference>
<evidence type="ECO:0000256" key="9">
    <source>
        <dbReference type="ARBA" id="ARBA00022989"/>
    </source>
</evidence>
<feature type="transmembrane region" description="Helical" evidence="11">
    <location>
        <begin position="101"/>
        <end position="119"/>
    </location>
</feature>
<reference evidence="14" key="2">
    <citation type="journal article" date="2016" name="Sci. Rep.">
        <title>Dictyocaulus viviparus genome, variome and transcriptome elucidate lungworm biology and support future intervention.</title>
        <authorList>
            <person name="McNulty S.N."/>
            <person name="Strube C."/>
            <person name="Rosa B.A."/>
            <person name="Martin J.C."/>
            <person name="Tyagi R."/>
            <person name="Choi Y.J."/>
            <person name="Wang Q."/>
            <person name="Hallsworth Pepin K."/>
            <person name="Zhang X."/>
            <person name="Ozersky P."/>
            <person name="Wilson R.K."/>
            <person name="Sternberg P.W."/>
            <person name="Gasser R.B."/>
            <person name="Mitreva M."/>
        </authorList>
    </citation>
    <scope>NUCLEOTIDE SEQUENCE [LARGE SCALE GENOMIC DNA]</scope>
    <source>
        <strain evidence="14">HannoverDv2000</strain>
    </source>
</reference>
<feature type="transmembrane region" description="Helical" evidence="11">
    <location>
        <begin position="44"/>
        <end position="70"/>
    </location>
</feature>
<dbReference type="Pfam" id="PF07019">
    <property type="entry name" value="EMC6"/>
    <property type="match status" value="1"/>
</dbReference>
<feature type="transmembrane region" description="Helical" evidence="11">
    <location>
        <begin position="139"/>
        <end position="161"/>
    </location>
</feature>
<gene>
    <name evidence="13" type="ORF">DICVIV_07642</name>
</gene>
<dbReference type="PANTHER" id="PTHR12906:SF0">
    <property type="entry name" value="GEL COMPLEX SUBUNIT OPTI"/>
    <property type="match status" value="1"/>
</dbReference>
<dbReference type="InterPro" id="IPR010742">
    <property type="entry name" value="RCAF1"/>
</dbReference>
<evidence type="ECO:0000256" key="1">
    <source>
        <dbReference type="ARBA" id="ARBA00004477"/>
    </source>
</evidence>
<dbReference type="GO" id="GO:0097250">
    <property type="term" value="P:mitochondrial respirasome assembly"/>
    <property type="evidence" value="ECO:0007669"/>
    <property type="project" value="InterPro"/>
</dbReference>
<keyword evidence="5" id="KW-0808">Transferase</keyword>
<evidence type="ECO:0000313" key="14">
    <source>
        <dbReference type="Proteomes" id="UP000053766"/>
    </source>
</evidence>
<name>A0A0D8XRA2_DICVI</name>
<dbReference type="GO" id="GO:0005789">
    <property type="term" value="C:endoplasmic reticulum membrane"/>
    <property type="evidence" value="ECO:0007669"/>
    <property type="project" value="UniProtKB-SubCell"/>
</dbReference>
<dbReference type="AlphaFoldDB" id="A0A0D8XRA2"/>
<keyword evidence="6 11" id="KW-0812">Transmembrane</keyword>
<evidence type="ECO:0000256" key="6">
    <source>
        <dbReference type="ARBA" id="ARBA00022692"/>
    </source>
</evidence>
<comment type="similarity">
    <text evidence="3">Belongs to the EMC6 family.</text>
</comment>
<evidence type="ECO:0000256" key="10">
    <source>
        <dbReference type="ARBA" id="ARBA00023136"/>
    </source>
</evidence>
<dbReference type="Pfam" id="PF02434">
    <property type="entry name" value="Fringe"/>
    <property type="match status" value="1"/>
</dbReference>
<dbReference type="InterPro" id="IPR003378">
    <property type="entry name" value="Fringe-like_glycosylTrfase"/>
</dbReference>
<sequence length="460" mass="51749">MSSKRSTITEEYCWTGSLAKAFRAGSEWSDKDELLDVVYWGKQVLSLIVGITFGAVSMHGILAIVAYIVISTVVAQNFVVKYQQVDEDEVGGFWELAKEGFGSAFATFMVSWITVYSAVHHNSSLWIHQHCSGFRFFRFAYNNFISVLCLIIVHAVTFIILGQRSSYDNLKAKSLAGSLYNQCKSLGKKVAVLVPHNDSPEVHGFWAIWPLLNKIVSLVESDWYVFLESDSRVNADILFDFLKDFDPFDKFFIGHGLMDAAPTIIHHFYGFDNVDDSKFLFPDFTAGVVFSKGLITNLTKAIETAEQKKTASLFTIDAKHELALLVYKMSGVLLLSNPKRFCLSQTMGCAIFYQESFCVPENEASYDELFVAVKTYSGNHDTRRIFFLFCSSSYLCRLIMISVPVIKSLWASLLPYIVFFSDVANAEIPTIDSGVPNTEREIEEEISFASLEVAMLILET</sequence>
<dbReference type="Gene3D" id="3.90.550.50">
    <property type="match status" value="1"/>
</dbReference>
<dbReference type="STRING" id="29172.A0A0D8XRA2"/>
<keyword evidence="10 11" id="KW-0472">Membrane</keyword>
<evidence type="ECO:0000256" key="2">
    <source>
        <dbReference type="ARBA" id="ARBA00004606"/>
    </source>
</evidence>
<dbReference type="Proteomes" id="UP000053766">
    <property type="component" value="Unassembled WGS sequence"/>
</dbReference>
<evidence type="ECO:0000259" key="12">
    <source>
        <dbReference type="Pfam" id="PF02434"/>
    </source>
</evidence>
<evidence type="ECO:0000256" key="8">
    <source>
        <dbReference type="ARBA" id="ARBA00022968"/>
    </source>
</evidence>
<keyword evidence="4" id="KW-0328">Glycosyltransferase</keyword>
<evidence type="ECO:0000256" key="3">
    <source>
        <dbReference type="ARBA" id="ARBA00009436"/>
    </source>
</evidence>
<dbReference type="GO" id="GO:0016757">
    <property type="term" value="F:glycosyltransferase activity"/>
    <property type="evidence" value="ECO:0007669"/>
    <property type="project" value="UniProtKB-KW"/>
</dbReference>
<feature type="domain" description="Fringe-like glycosyltransferase" evidence="12">
    <location>
        <begin position="220"/>
        <end position="312"/>
    </location>
</feature>
<keyword evidence="7" id="KW-0256">Endoplasmic reticulum</keyword>
<evidence type="ECO:0000256" key="11">
    <source>
        <dbReference type="SAM" id="Phobius"/>
    </source>
</evidence>
<dbReference type="EMBL" id="KN716360">
    <property type="protein sequence ID" value="KJH46299.1"/>
    <property type="molecule type" value="Genomic_DNA"/>
</dbReference>
<dbReference type="PANTHER" id="PTHR12906">
    <property type="entry name" value="PROTEIN C20ORF24 RAB5-INTERACTING PROTEIN"/>
    <property type="match status" value="1"/>
</dbReference>
<dbReference type="OrthoDB" id="286395at2759"/>
<evidence type="ECO:0000256" key="7">
    <source>
        <dbReference type="ARBA" id="ARBA00022824"/>
    </source>
</evidence>
<organism evidence="13 14">
    <name type="scientific">Dictyocaulus viviparus</name>
    <name type="common">Bovine lungworm</name>
    <dbReference type="NCBI Taxonomy" id="29172"/>
    <lineage>
        <taxon>Eukaryota</taxon>
        <taxon>Metazoa</taxon>
        <taxon>Ecdysozoa</taxon>
        <taxon>Nematoda</taxon>
        <taxon>Chromadorea</taxon>
        <taxon>Rhabditida</taxon>
        <taxon>Rhabditina</taxon>
        <taxon>Rhabditomorpha</taxon>
        <taxon>Strongyloidea</taxon>
        <taxon>Metastrongylidae</taxon>
        <taxon>Dictyocaulus</taxon>
    </lineage>
</organism>
<evidence type="ECO:0000313" key="13">
    <source>
        <dbReference type="EMBL" id="KJH46299.1"/>
    </source>
</evidence>
<keyword evidence="9 11" id="KW-1133">Transmembrane helix</keyword>
<protein>
    <submittedName>
        <fullName evidence="13">Rab5-interacting protein</fullName>
    </submittedName>
</protein>
<keyword evidence="14" id="KW-1185">Reference proteome</keyword>
<comment type="subcellular location">
    <subcellularLocation>
        <location evidence="1">Endoplasmic reticulum membrane</location>
        <topology evidence="1">Multi-pass membrane protein</topology>
    </subcellularLocation>
    <subcellularLocation>
        <location evidence="2">Membrane</location>
        <topology evidence="2">Single-pass type II membrane protein</topology>
    </subcellularLocation>
</comment>
<evidence type="ECO:0000256" key="4">
    <source>
        <dbReference type="ARBA" id="ARBA00022676"/>
    </source>
</evidence>
<dbReference type="InterPro" id="IPR029008">
    <property type="entry name" value="EMC6-like"/>
</dbReference>